<evidence type="ECO:0000256" key="2">
    <source>
        <dbReference type="SAM" id="Phobius"/>
    </source>
</evidence>
<feature type="transmembrane region" description="Helical" evidence="2">
    <location>
        <begin position="258"/>
        <end position="281"/>
    </location>
</feature>
<feature type="transmembrane region" description="Helical" evidence="2">
    <location>
        <begin position="173"/>
        <end position="198"/>
    </location>
</feature>
<reference evidence="3 4" key="1">
    <citation type="submission" date="2016-02" db="EMBL/GenBank/DDBJ databases">
        <title>Corynebacterium glutamicum N24 whole genome sequencing project.</title>
        <authorList>
            <person name="Matsutani M."/>
            <person name="Nangtapong N."/>
            <person name="Yakushi T."/>
            <person name="Matsushita K."/>
        </authorList>
    </citation>
    <scope>NUCLEOTIDE SEQUENCE [LARGE SCALE GENOMIC DNA]</scope>
    <source>
        <strain evidence="3 4">N24</strain>
    </source>
</reference>
<feature type="transmembrane region" description="Helical" evidence="2">
    <location>
        <begin position="130"/>
        <end position="153"/>
    </location>
</feature>
<feature type="region of interest" description="Disordered" evidence="1">
    <location>
        <begin position="1"/>
        <end position="102"/>
    </location>
</feature>
<sequence>MSRDDHTNANNDGEDNSNEQSWDKSWENWNNSSGDKHSGNNPSGDDAPTPYGPTSHPEDAPGGFQGYNNGYNSGQGSGQGYGEPYPYQNSYQGYGASQQQGGGLLEPGSGKVDLMRAIRFGFKATFANPVVWILGTVVLGLAVVILSGIGGYLAYSLDPTAASATSGISTGEIIINVISAVVGFAISICVMRGALLTVDGNKVRYADFFRPINVGQTVILMIVLGVIGGIVGIAVTMLTGEMVVVDETVSAVEVNNGALGMFFILFFLLFLINPLYSYWIYYTADGHHTAGSAARTGFKDALRNYPMLLLYSFVSGIVTAIIGVITLGLALVILVPALMLATVHIYRQMSGGNIPVEQA</sequence>
<dbReference type="RefSeq" id="WP_096456609.1">
    <property type="nucleotide sequence ID" value="NZ_AP017369.1"/>
</dbReference>
<feature type="transmembrane region" description="Helical" evidence="2">
    <location>
        <begin position="218"/>
        <end position="238"/>
    </location>
</feature>
<evidence type="ECO:0000256" key="1">
    <source>
        <dbReference type="SAM" id="MobiDB-lite"/>
    </source>
</evidence>
<organism evidence="3 4">
    <name type="scientific">Corynebacterium suranareeae</name>
    <dbReference type="NCBI Taxonomy" id="2506452"/>
    <lineage>
        <taxon>Bacteria</taxon>
        <taxon>Bacillati</taxon>
        <taxon>Actinomycetota</taxon>
        <taxon>Actinomycetes</taxon>
        <taxon>Mycobacteriales</taxon>
        <taxon>Corynebacteriaceae</taxon>
        <taxon>Corynebacterium</taxon>
    </lineage>
</organism>
<dbReference type="Proteomes" id="UP000218244">
    <property type="component" value="Chromosome"/>
</dbReference>
<keyword evidence="2" id="KW-0472">Membrane</keyword>
<protein>
    <submittedName>
        <fullName evidence="3">Uncharacterized protein</fullName>
    </submittedName>
</protein>
<name>A0A160PQJ3_9CORY</name>
<accession>A0A160PQJ3</accession>
<evidence type="ECO:0000313" key="3">
    <source>
        <dbReference type="EMBL" id="BAU96259.1"/>
    </source>
</evidence>
<gene>
    <name evidence="3" type="ORF">N24_1997</name>
</gene>
<proteinExistence type="predicted"/>
<dbReference type="KEGG" id="csur:N24_1997"/>
<keyword evidence="2" id="KW-0812">Transmembrane</keyword>
<keyword evidence="2" id="KW-1133">Transmembrane helix</keyword>
<keyword evidence="4" id="KW-1185">Reference proteome</keyword>
<feature type="transmembrane region" description="Helical" evidence="2">
    <location>
        <begin position="308"/>
        <end position="341"/>
    </location>
</feature>
<feature type="compositionally biased region" description="Low complexity" evidence="1">
    <location>
        <begin position="82"/>
        <end position="99"/>
    </location>
</feature>
<dbReference type="AlphaFoldDB" id="A0A160PQJ3"/>
<dbReference type="EMBL" id="AP017369">
    <property type="protein sequence ID" value="BAU96259.1"/>
    <property type="molecule type" value="Genomic_DNA"/>
</dbReference>
<evidence type="ECO:0000313" key="4">
    <source>
        <dbReference type="Proteomes" id="UP000218244"/>
    </source>
</evidence>
<feature type="compositionally biased region" description="Polar residues" evidence="1">
    <location>
        <begin position="27"/>
        <end position="43"/>
    </location>
</feature>